<accession>A0A916JK22</accession>
<dbReference type="AlphaFoldDB" id="A0A916JK22"/>
<gene>
    <name evidence="1" type="ORF">CRYO30217_00474</name>
</gene>
<name>A0A916JK22_9FLAO</name>
<proteinExistence type="predicted"/>
<dbReference type="Pfam" id="PF14054">
    <property type="entry name" value="DUF4249"/>
    <property type="match status" value="1"/>
</dbReference>
<evidence type="ECO:0000313" key="2">
    <source>
        <dbReference type="Proteomes" id="UP000683507"/>
    </source>
</evidence>
<reference evidence="1" key="1">
    <citation type="submission" date="2021-04" db="EMBL/GenBank/DDBJ databases">
        <authorList>
            <person name="Rodrigo-Torres L."/>
            <person name="Arahal R. D."/>
            <person name="Lucena T."/>
        </authorList>
    </citation>
    <scope>NUCLEOTIDE SEQUENCE</scope>
    <source>
        <strain evidence="1">AS29M-1</strain>
    </source>
</reference>
<evidence type="ECO:0000313" key="1">
    <source>
        <dbReference type="EMBL" id="CAG5077753.1"/>
    </source>
</evidence>
<dbReference type="KEGG" id="ptan:CRYO30217_00474"/>
<dbReference type="Proteomes" id="UP000683507">
    <property type="component" value="Chromosome"/>
</dbReference>
<evidence type="ECO:0008006" key="3">
    <source>
        <dbReference type="Google" id="ProtNLM"/>
    </source>
</evidence>
<dbReference type="EMBL" id="OU015584">
    <property type="protein sequence ID" value="CAG5077753.1"/>
    <property type="molecule type" value="Genomic_DNA"/>
</dbReference>
<keyword evidence="2" id="KW-1185">Reference proteome</keyword>
<dbReference type="PROSITE" id="PS51257">
    <property type="entry name" value="PROKAR_LIPOPROTEIN"/>
    <property type="match status" value="1"/>
</dbReference>
<dbReference type="RefSeq" id="WP_258540706.1">
    <property type="nucleotide sequence ID" value="NZ_OU015584.1"/>
</dbReference>
<dbReference type="InterPro" id="IPR025345">
    <property type="entry name" value="DUF4249"/>
</dbReference>
<protein>
    <recommendedName>
        <fullName evidence="3">DUF4249 domain-containing protein</fullName>
    </recommendedName>
</protein>
<organism evidence="1 2">
    <name type="scientific">Parvicella tangerina</name>
    <dbReference type="NCBI Taxonomy" id="2829795"/>
    <lineage>
        <taxon>Bacteria</taxon>
        <taxon>Pseudomonadati</taxon>
        <taxon>Bacteroidota</taxon>
        <taxon>Flavobacteriia</taxon>
        <taxon>Flavobacteriales</taxon>
        <taxon>Parvicellaceae</taxon>
        <taxon>Parvicella</taxon>
    </lineage>
</organism>
<sequence length="283" mass="32029">MKNFVYILLISLSFISCEKYIDFDAEVKQPKLVINGIINPDSTFDIHISRSLSVIDNAELSIVEDATVNILDENGGVYETLSYYYDGHYLGVQKPMNNQRYSIEVATPGFEDVSSSTAIPNLVSLSDVDTLGVEDVDGFKELELTITFQDIANEENFYMLEVFAADLVSGQVYLNPMSMRSDDVTLGLDENGYDTQVFFSDELFDGETKTLVVYVEDTRDYDDYIEIRMTSITQELERYARTQNAYENNYGNPFAQPVQVYSNVEGGFGIFAGYQVSRKKITF</sequence>